<protein>
    <recommendedName>
        <fullName evidence="1">2EXR domain-containing protein</fullName>
    </recommendedName>
</protein>
<accession>A0ABY6UKX9</accession>
<dbReference type="Proteomes" id="UP000766486">
    <property type="component" value="Unassembled WGS sequence"/>
</dbReference>
<feature type="domain" description="2EXR" evidence="1">
    <location>
        <begin position="13"/>
        <end position="103"/>
    </location>
</feature>
<dbReference type="Pfam" id="PF20150">
    <property type="entry name" value="2EXR"/>
    <property type="match status" value="1"/>
</dbReference>
<organism evidence="2 3">
    <name type="scientific">Bionectria ochroleuca</name>
    <name type="common">Gliocladium roseum</name>
    <dbReference type="NCBI Taxonomy" id="29856"/>
    <lineage>
        <taxon>Eukaryota</taxon>
        <taxon>Fungi</taxon>
        <taxon>Dikarya</taxon>
        <taxon>Ascomycota</taxon>
        <taxon>Pezizomycotina</taxon>
        <taxon>Sordariomycetes</taxon>
        <taxon>Hypocreomycetidae</taxon>
        <taxon>Hypocreales</taxon>
        <taxon>Bionectriaceae</taxon>
        <taxon>Clonostachys</taxon>
    </lineage>
</organism>
<evidence type="ECO:0000313" key="2">
    <source>
        <dbReference type="EMBL" id="VUC31945.1"/>
    </source>
</evidence>
<dbReference type="EMBL" id="CABFNS010000837">
    <property type="protein sequence ID" value="VUC31945.1"/>
    <property type="molecule type" value="Genomic_DNA"/>
</dbReference>
<dbReference type="InterPro" id="IPR045518">
    <property type="entry name" value="2EXR"/>
</dbReference>
<comment type="caution">
    <text evidence="2">The sequence shown here is derived from an EMBL/GenBank/DDBJ whole genome shotgun (WGS) entry which is preliminary data.</text>
</comment>
<name>A0ABY6UKX9_BIOOC</name>
<sequence>MNGLLKMASDPQFTFFLYLPPEVRIKIWKLALPDKYMVFEPQAFPFERGCWRINRNSTLTVQEDEPEPFVETFWEFDDALLTRPLCRVTLGGVNREARDVATSWVRSLGGEPNQAVDPTFMRPFVGCDDGLYVSAEQWEHFVNEPTMVPSVYYIRELCHITSKIKRLILPESVVTYASEHQLSDAFQFYEQVREIYIVPDESDEETGSGEHRPRIRGRLLMPKTGGYAVTWDPEVEEFFPECPMEEYVKGFLERLSAVLVGIPSLKVRSAVLGPHINDVL</sequence>
<gene>
    <name evidence="2" type="ORF">CLO192961_LOCUS315799</name>
</gene>
<evidence type="ECO:0000259" key="1">
    <source>
        <dbReference type="Pfam" id="PF20150"/>
    </source>
</evidence>
<reference evidence="2 3" key="1">
    <citation type="submission" date="2019-06" db="EMBL/GenBank/DDBJ databases">
        <authorList>
            <person name="Broberg M."/>
        </authorList>
    </citation>
    <scope>NUCLEOTIDE SEQUENCE [LARGE SCALE GENOMIC DNA]</scope>
</reference>
<proteinExistence type="predicted"/>
<evidence type="ECO:0000313" key="3">
    <source>
        <dbReference type="Proteomes" id="UP000766486"/>
    </source>
</evidence>
<keyword evidence="3" id="KW-1185">Reference proteome</keyword>